<accession>A0A9D1LEE7</accession>
<feature type="non-terminal residue" evidence="2">
    <location>
        <position position="216"/>
    </location>
</feature>
<organism evidence="2 3">
    <name type="scientific">Candidatus Fimenecus excrementigallinarum</name>
    <dbReference type="NCBI Taxonomy" id="2840816"/>
    <lineage>
        <taxon>Bacteria</taxon>
        <taxon>Bacillati</taxon>
        <taxon>Bacillota</taxon>
        <taxon>Clostridia</taxon>
        <taxon>Candidatus Fimenecus</taxon>
    </lineage>
</organism>
<proteinExistence type="predicted"/>
<dbReference type="InterPro" id="IPR027417">
    <property type="entry name" value="P-loop_NTPase"/>
</dbReference>
<protein>
    <submittedName>
        <fullName evidence="2">AAA family ATPase</fullName>
    </submittedName>
</protein>
<dbReference type="Gene3D" id="3.40.50.300">
    <property type="entry name" value="P-loop containing nucleotide triphosphate hydrolases"/>
    <property type="match status" value="1"/>
</dbReference>
<dbReference type="Proteomes" id="UP000824071">
    <property type="component" value="Unassembled WGS sequence"/>
</dbReference>
<name>A0A9D1LEE7_9FIRM</name>
<evidence type="ECO:0000313" key="3">
    <source>
        <dbReference type="Proteomes" id="UP000824071"/>
    </source>
</evidence>
<reference evidence="2" key="2">
    <citation type="journal article" date="2021" name="PeerJ">
        <title>Extensive microbial diversity within the chicken gut microbiome revealed by metagenomics and culture.</title>
        <authorList>
            <person name="Gilroy R."/>
            <person name="Ravi A."/>
            <person name="Getino M."/>
            <person name="Pursley I."/>
            <person name="Horton D.L."/>
            <person name="Alikhan N.F."/>
            <person name="Baker D."/>
            <person name="Gharbi K."/>
            <person name="Hall N."/>
            <person name="Watson M."/>
            <person name="Adriaenssens E.M."/>
            <person name="Foster-Nyarko E."/>
            <person name="Jarju S."/>
            <person name="Secka A."/>
            <person name="Antonio M."/>
            <person name="Oren A."/>
            <person name="Chaudhuri R.R."/>
            <person name="La Ragione R."/>
            <person name="Hildebrand F."/>
            <person name="Pallen M.J."/>
        </authorList>
    </citation>
    <scope>NUCLEOTIDE SEQUENCE</scope>
    <source>
        <strain evidence="2">ChiGjej1B1-19959</strain>
    </source>
</reference>
<comment type="caution">
    <text evidence="2">The sequence shown here is derived from an EMBL/GenBank/DDBJ whole genome shotgun (WGS) entry which is preliminary data.</text>
</comment>
<evidence type="ECO:0000313" key="2">
    <source>
        <dbReference type="EMBL" id="HIU35637.1"/>
    </source>
</evidence>
<dbReference type="EMBL" id="DVMW01000025">
    <property type="protein sequence ID" value="HIU35637.1"/>
    <property type="molecule type" value="Genomic_DNA"/>
</dbReference>
<evidence type="ECO:0000259" key="1">
    <source>
        <dbReference type="Pfam" id="PF13175"/>
    </source>
</evidence>
<feature type="domain" description="Endonuclease GajA/Old nuclease/RecF-like AAA" evidence="1">
    <location>
        <begin position="1"/>
        <end position="111"/>
    </location>
</feature>
<reference evidence="2" key="1">
    <citation type="submission" date="2020-10" db="EMBL/GenBank/DDBJ databases">
        <authorList>
            <person name="Gilroy R."/>
        </authorList>
    </citation>
    <scope>NUCLEOTIDE SEQUENCE</scope>
    <source>
        <strain evidence="2">ChiGjej1B1-19959</strain>
    </source>
</reference>
<dbReference type="SUPFAM" id="SSF52540">
    <property type="entry name" value="P-loop containing nucleoside triphosphate hydrolases"/>
    <property type="match status" value="1"/>
</dbReference>
<gene>
    <name evidence="2" type="ORF">IAC53_03400</name>
</gene>
<sequence>MLKYLHIKNFKGWKDSGKIEFAPITLFMGSNSSGKSSIGQFLMLLKQSSSTDRKTVLFLGDSNSVVELGGPVDMLYEHNTDAMLEFEYRWDIPELLTLSMLSNTDNAEDYIVNSITFADKIAVRDKEIQTLEVEKMIYHLHLKDQSDFSVGMERVQKASSARAYKTIAENYEIKRVLGRAWEMPSPYRFYGFPDEMISYHQNAWFAPQLNAAHENF</sequence>
<dbReference type="InterPro" id="IPR041685">
    <property type="entry name" value="AAA_GajA/Old/RecF-like"/>
</dbReference>
<dbReference type="Pfam" id="PF13175">
    <property type="entry name" value="AAA_15"/>
    <property type="match status" value="1"/>
</dbReference>
<dbReference type="AlphaFoldDB" id="A0A9D1LEE7"/>